<dbReference type="GO" id="GO:0000270">
    <property type="term" value="P:peptidoglycan metabolic process"/>
    <property type="evidence" value="ECO:0007669"/>
    <property type="project" value="UniProtKB-UniRule"/>
</dbReference>
<keyword evidence="1 3" id="KW-0456">Lyase</keyword>
<dbReference type="PANTHER" id="PTHR34183:SF8">
    <property type="entry name" value="ENDOLYTIC PEPTIDOGLYCAN TRANSGLYCOSYLASE RLPA-RELATED"/>
    <property type="match status" value="1"/>
</dbReference>
<keyword evidence="6" id="KW-0449">Lipoprotein</keyword>
<evidence type="ECO:0000313" key="6">
    <source>
        <dbReference type="EMBL" id="ABS69609.1"/>
    </source>
</evidence>
<organism evidence="6 7">
    <name type="scientific">Xanthobacter autotrophicus (strain ATCC BAA-1158 / Py2)</name>
    <dbReference type="NCBI Taxonomy" id="78245"/>
    <lineage>
        <taxon>Bacteria</taxon>
        <taxon>Pseudomonadati</taxon>
        <taxon>Pseudomonadota</taxon>
        <taxon>Alphaproteobacteria</taxon>
        <taxon>Hyphomicrobiales</taxon>
        <taxon>Xanthobacteraceae</taxon>
        <taxon>Xanthobacter</taxon>
    </lineage>
</organism>
<comment type="function">
    <text evidence="3">Lytic transglycosylase with a strong preference for naked glycan strands that lack stem peptides.</text>
</comment>
<dbReference type="OrthoDB" id="9779128at2"/>
<evidence type="ECO:0000259" key="5">
    <source>
        <dbReference type="Pfam" id="PF03330"/>
    </source>
</evidence>
<gene>
    <name evidence="3" type="primary">rlpA</name>
    <name evidence="6" type="ordered locus">Xaut_4388</name>
</gene>
<reference evidence="6 7" key="1">
    <citation type="submission" date="2007-07" db="EMBL/GenBank/DDBJ databases">
        <title>Complete sequence of chromosome of Xanthobacter autotrophicus Py2.</title>
        <authorList>
            <consortium name="US DOE Joint Genome Institute"/>
            <person name="Copeland A."/>
            <person name="Lucas S."/>
            <person name="Lapidus A."/>
            <person name="Barry K."/>
            <person name="Glavina del Rio T."/>
            <person name="Hammon N."/>
            <person name="Israni S."/>
            <person name="Dalin E."/>
            <person name="Tice H."/>
            <person name="Pitluck S."/>
            <person name="Sims D."/>
            <person name="Brettin T."/>
            <person name="Bruce D."/>
            <person name="Detter J.C."/>
            <person name="Han C."/>
            <person name="Tapia R."/>
            <person name="Brainard J."/>
            <person name="Schmutz J."/>
            <person name="Larimer F."/>
            <person name="Land M."/>
            <person name="Hauser L."/>
            <person name="Kyrpides N."/>
            <person name="Kim E."/>
            <person name="Ensigns S.A."/>
            <person name="Richardson P."/>
        </authorList>
    </citation>
    <scope>NUCLEOTIDE SEQUENCE [LARGE SCALE GENOMIC DNA]</scope>
    <source>
        <strain evidence="7">ATCC BAA-1158 / Py2</strain>
    </source>
</reference>
<dbReference type="SUPFAM" id="SSF50685">
    <property type="entry name" value="Barwin-like endoglucanases"/>
    <property type="match status" value="1"/>
</dbReference>
<keyword evidence="7" id="KW-1185">Reference proteome</keyword>
<dbReference type="AlphaFoldDB" id="A7INL5"/>
<dbReference type="HOGENOM" id="CLU_042923_7_2_5"/>
<comment type="similarity">
    <text evidence="3 4">Belongs to the RlpA family.</text>
</comment>
<dbReference type="GO" id="GO:0008932">
    <property type="term" value="F:lytic endotransglycosylase activity"/>
    <property type="evidence" value="ECO:0007669"/>
    <property type="project" value="UniProtKB-UniRule"/>
</dbReference>
<dbReference type="CDD" id="cd22268">
    <property type="entry name" value="DPBB_RlpA-like"/>
    <property type="match status" value="1"/>
</dbReference>
<dbReference type="GO" id="GO:0071555">
    <property type="term" value="P:cell wall organization"/>
    <property type="evidence" value="ECO:0007669"/>
    <property type="project" value="UniProtKB-KW"/>
</dbReference>
<dbReference type="Gene3D" id="2.40.40.10">
    <property type="entry name" value="RlpA-like domain"/>
    <property type="match status" value="1"/>
</dbReference>
<feature type="chain" id="PRO_5009990711" description="Endolytic peptidoglycan transglycosylase RlpA" evidence="3">
    <location>
        <begin position="27"/>
        <end position="119"/>
    </location>
</feature>
<feature type="domain" description="RlpA-like protein double-psi beta-barrel" evidence="5">
    <location>
        <begin position="28"/>
        <end position="114"/>
    </location>
</feature>
<evidence type="ECO:0000313" key="7">
    <source>
        <dbReference type="Proteomes" id="UP000002417"/>
    </source>
</evidence>
<evidence type="ECO:0000256" key="1">
    <source>
        <dbReference type="ARBA" id="ARBA00023239"/>
    </source>
</evidence>
<name>A7INL5_XANP2</name>
<proteinExistence type="inferred from homology"/>
<dbReference type="NCBIfam" id="TIGR00413">
    <property type="entry name" value="rlpA"/>
    <property type="match status" value="1"/>
</dbReference>
<dbReference type="InterPro" id="IPR036908">
    <property type="entry name" value="RlpA-like_sf"/>
</dbReference>
<dbReference type="EMBL" id="CP000781">
    <property type="protein sequence ID" value="ABS69609.1"/>
    <property type="molecule type" value="Genomic_DNA"/>
</dbReference>
<dbReference type="HAMAP" id="MF_02071">
    <property type="entry name" value="RlpA"/>
    <property type="match status" value="1"/>
</dbReference>
<keyword evidence="3" id="KW-0732">Signal</keyword>
<feature type="signal peptide" evidence="3">
    <location>
        <begin position="1"/>
        <end position="26"/>
    </location>
</feature>
<dbReference type="eggNOG" id="COG0797">
    <property type="taxonomic scope" value="Bacteria"/>
</dbReference>
<dbReference type="InterPro" id="IPR012997">
    <property type="entry name" value="RplA"/>
</dbReference>
<accession>A7INL5</accession>
<dbReference type="PANTHER" id="PTHR34183">
    <property type="entry name" value="ENDOLYTIC PEPTIDOGLYCAN TRANSGLYCOSYLASE RLPA"/>
    <property type="match status" value="1"/>
</dbReference>
<dbReference type="Proteomes" id="UP000002417">
    <property type="component" value="Chromosome"/>
</dbReference>
<evidence type="ECO:0000256" key="3">
    <source>
        <dbReference type="HAMAP-Rule" id="MF_02071"/>
    </source>
</evidence>
<evidence type="ECO:0000256" key="4">
    <source>
        <dbReference type="RuleBase" id="RU003495"/>
    </source>
</evidence>
<dbReference type="InterPro" id="IPR034718">
    <property type="entry name" value="RlpA"/>
</dbReference>
<dbReference type="KEGG" id="xau:Xaut_4388"/>
<keyword evidence="2 3" id="KW-0961">Cell wall biogenesis/degradation</keyword>
<dbReference type="Pfam" id="PF03330">
    <property type="entry name" value="DPBB_1"/>
    <property type="match status" value="1"/>
</dbReference>
<dbReference type="STRING" id="78245.Xaut_4388"/>
<sequence length="119" mass="12682" precursor="true">MKIRVVLSCFALSLSAGMAVSNTAKADTSTGVASYYWQGRSTASGERFNPSAMTAAHRSLPFGTKVRVTNLRNGRTVVVRINDRGPFVRGRVIDVSRAAASELGFTNSGITRVALAVMD</sequence>
<dbReference type="PhylomeDB" id="A7INL5"/>
<dbReference type="InterPro" id="IPR009009">
    <property type="entry name" value="RlpA-like_DPBB"/>
</dbReference>
<evidence type="ECO:0000256" key="2">
    <source>
        <dbReference type="ARBA" id="ARBA00023316"/>
    </source>
</evidence>
<dbReference type="EC" id="4.2.2.-" evidence="3"/>
<protein>
    <recommendedName>
        <fullName evidence="3">Endolytic peptidoglycan transglycosylase RlpA</fullName>
        <ecNumber evidence="3">4.2.2.-</ecNumber>
    </recommendedName>
</protein>